<dbReference type="CDD" id="cd06257">
    <property type="entry name" value="DnaJ"/>
    <property type="match status" value="1"/>
</dbReference>
<evidence type="ECO:0000313" key="4">
    <source>
        <dbReference type="EMBL" id="RYO85956.1"/>
    </source>
</evidence>
<dbReference type="InterPro" id="IPR001623">
    <property type="entry name" value="DnaJ_domain"/>
</dbReference>
<dbReference type="PANTHER" id="PTHR44145:SF3">
    <property type="entry name" value="DNAJ HOMOLOG SUBFAMILY A MEMBER 3, MITOCHONDRIAL"/>
    <property type="match status" value="1"/>
</dbReference>
<dbReference type="InterPro" id="IPR036869">
    <property type="entry name" value="J_dom_sf"/>
</dbReference>
<gene>
    <name evidence="4" type="ORF">DL762_004973</name>
</gene>
<keyword evidence="5" id="KW-1185">Reference proteome</keyword>
<evidence type="ECO:0000256" key="1">
    <source>
        <dbReference type="ARBA" id="ARBA00023186"/>
    </source>
</evidence>
<dbReference type="InterPro" id="IPR051938">
    <property type="entry name" value="Apopto_cytoskel_mod"/>
</dbReference>
<dbReference type="SUPFAM" id="SSF46565">
    <property type="entry name" value="Chaperone J-domain"/>
    <property type="match status" value="1"/>
</dbReference>
<evidence type="ECO:0000259" key="3">
    <source>
        <dbReference type="PROSITE" id="PS50076"/>
    </source>
</evidence>
<dbReference type="EMBL" id="QJNS01000125">
    <property type="protein sequence ID" value="RYO85956.1"/>
    <property type="molecule type" value="Genomic_DNA"/>
</dbReference>
<dbReference type="PANTHER" id="PTHR44145">
    <property type="entry name" value="DNAJ HOMOLOG SUBFAMILY A MEMBER 3, MITOCHONDRIAL"/>
    <property type="match status" value="1"/>
</dbReference>
<proteinExistence type="predicted"/>
<dbReference type="SMART" id="SM00271">
    <property type="entry name" value="DnaJ"/>
    <property type="match status" value="1"/>
</dbReference>
<dbReference type="PROSITE" id="PS50076">
    <property type="entry name" value="DNAJ_2"/>
    <property type="match status" value="1"/>
</dbReference>
<comment type="caution">
    <text evidence="4">The sequence shown here is derived from an EMBL/GenBank/DDBJ whole genome shotgun (WGS) entry which is preliminary data.</text>
</comment>
<feature type="compositionally biased region" description="Basic and acidic residues" evidence="2">
    <location>
        <begin position="171"/>
        <end position="187"/>
    </location>
</feature>
<feature type="region of interest" description="Disordered" evidence="2">
    <location>
        <begin position="160"/>
        <end position="187"/>
    </location>
</feature>
<protein>
    <recommendedName>
        <fullName evidence="3">J domain-containing protein</fullName>
    </recommendedName>
</protein>
<keyword evidence="1" id="KW-0143">Chaperone</keyword>
<organism evidence="4 5">
    <name type="scientific">Monosporascus cannonballus</name>
    <dbReference type="NCBI Taxonomy" id="155416"/>
    <lineage>
        <taxon>Eukaryota</taxon>
        <taxon>Fungi</taxon>
        <taxon>Dikarya</taxon>
        <taxon>Ascomycota</taxon>
        <taxon>Pezizomycotina</taxon>
        <taxon>Sordariomycetes</taxon>
        <taxon>Xylariomycetidae</taxon>
        <taxon>Xylariales</taxon>
        <taxon>Xylariales incertae sedis</taxon>
        <taxon>Monosporascus</taxon>
    </lineage>
</organism>
<dbReference type="Gene3D" id="1.10.287.110">
    <property type="entry name" value="DnaJ domain"/>
    <property type="match status" value="1"/>
</dbReference>
<evidence type="ECO:0000256" key="2">
    <source>
        <dbReference type="SAM" id="MobiDB-lite"/>
    </source>
</evidence>
<name>A0ABY0H7D0_9PEZI</name>
<accession>A0ABY0H7D0</accession>
<sequence length="187" mass="20587">MASSNLYALLQLEPTATHEEIVTSYRRLAQIYHPDKNPGLGAEATERFQQIQQAYETLSHATTRARYDTNNPNSFHMNRVRYPDGSLGPFAFSYDPQHNIAAPERYAPFWQRDDGGLARGFAAAQAARIAQAARTDQATQAARAIQAVQRAVQAVEAIQAAQPAQQTTMPKAEDKERKAGDAASKEA</sequence>
<dbReference type="PRINTS" id="PR00625">
    <property type="entry name" value="JDOMAIN"/>
</dbReference>
<evidence type="ECO:0000313" key="5">
    <source>
        <dbReference type="Proteomes" id="UP000294003"/>
    </source>
</evidence>
<feature type="domain" description="J" evidence="3">
    <location>
        <begin position="5"/>
        <end position="71"/>
    </location>
</feature>
<reference evidence="4 5" key="1">
    <citation type="submission" date="2018-06" db="EMBL/GenBank/DDBJ databases">
        <title>Complete Genomes of Monosporascus.</title>
        <authorList>
            <person name="Robinson A.J."/>
            <person name="Natvig D.O."/>
        </authorList>
    </citation>
    <scope>NUCLEOTIDE SEQUENCE [LARGE SCALE GENOMIC DNA]</scope>
    <source>
        <strain evidence="4 5">CBS 609.92</strain>
    </source>
</reference>
<dbReference type="Pfam" id="PF00226">
    <property type="entry name" value="DnaJ"/>
    <property type="match status" value="1"/>
</dbReference>
<dbReference type="Proteomes" id="UP000294003">
    <property type="component" value="Unassembled WGS sequence"/>
</dbReference>